<protein>
    <submittedName>
        <fullName evidence="2">Uncharacterized protein</fullName>
    </submittedName>
</protein>
<feature type="transmembrane region" description="Helical" evidence="1">
    <location>
        <begin position="12"/>
        <end position="32"/>
    </location>
</feature>
<keyword evidence="3" id="KW-1185">Reference proteome</keyword>
<reference evidence="2 3" key="1">
    <citation type="journal article" date="2014" name="PLoS Genet.">
        <title>Phylogenetically driven sequencing of extremely halophilic archaea reveals strategies for static and dynamic osmo-response.</title>
        <authorList>
            <person name="Becker E.A."/>
            <person name="Seitzer P.M."/>
            <person name="Tritt A."/>
            <person name="Larsen D."/>
            <person name="Krusor M."/>
            <person name="Yao A.I."/>
            <person name="Wu D."/>
            <person name="Madern D."/>
            <person name="Eisen J.A."/>
            <person name="Darling A.E."/>
            <person name="Facciotti M.T."/>
        </authorList>
    </citation>
    <scope>NUCLEOTIDE SEQUENCE [LARGE SCALE GENOMIC DNA]</scope>
    <source>
        <strain evidence="2 3">JCM 10990</strain>
    </source>
</reference>
<dbReference type="EMBL" id="AOIN01000078">
    <property type="protein sequence ID" value="ELY96991.1"/>
    <property type="molecule type" value="Genomic_DNA"/>
</dbReference>
<dbReference type="STRING" id="1227492.C482_14509"/>
<organism evidence="2 3">
    <name type="scientific">Natrialba chahannaoensis JCM 10990</name>
    <dbReference type="NCBI Taxonomy" id="1227492"/>
    <lineage>
        <taxon>Archaea</taxon>
        <taxon>Methanobacteriati</taxon>
        <taxon>Methanobacteriota</taxon>
        <taxon>Stenosarchaea group</taxon>
        <taxon>Halobacteria</taxon>
        <taxon>Halobacteriales</taxon>
        <taxon>Natrialbaceae</taxon>
        <taxon>Natrialba</taxon>
    </lineage>
</organism>
<evidence type="ECO:0000313" key="3">
    <source>
        <dbReference type="Proteomes" id="UP000011693"/>
    </source>
</evidence>
<accession>M0AF27</accession>
<evidence type="ECO:0000256" key="1">
    <source>
        <dbReference type="SAM" id="Phobius"/>
    </source>
</evidence>
<sequence>MATRRAVRSRLLHIPLAAIGLLVLFGTVAVVLVVGNALLQSMFFLLLGAPVGEVVEMMSISQTMADLSGDLHG</sequence>
<comment type="caution">
    <text evidence="2">The sequence shown here is derived from an EMBL/GenBank/DDBJ whole genome shotgun (WGS) entry which is preliminary data.</text>
</comment>
<name>M0AF27_9EURY</name>
<dbReference type="AlphaFoldDB" id="M0AF27"/>
<keyword evidence="1" id="KW-1133">Transmembrane helix</keyword>
<gene>
    <name evidence="2" type="ORF">C482_14509</name>
</gene>
<keyword evidence="1" id="KW-0812">Transmembrane</keyword>
<proteinExistence type="predicted"/>
<keyword evidence="1" id="KW-0472">Membrane</keyword>
<evidence type="ECO:0000313" key="2">
    <source>
        <dbReference type="EMBL" id="ELY96991.1"/>
    </source>
</evidence>
<dbReference type="Proteomes" id="UP000011693">
    <property type="component" value="Unassembled WGS sequence"/>
</dbReference>